<reference evidence="2 3" key="1">
    <citation type="submission" date="2020-08" db="EMBL/GenBank/DDBJ databases">
        <title>Croceimicrobium hydrocarbonivorans gen. nov., sp. nov., a novel marine bacterium isolated from a bacterial consortium that degrades polyethylene terephthalate.</title>
        <authorList>
            <person name="Liu R."/>
        </authorList>
    </citation>
    <scope>NUCLEOTIDE SEQUENCE [LARGE SCALE GENOMIC DNA]</scope>
    <source>
        <strain evidence="2 3">A20-9</strain>
    </source>
</reference>
<dbReference type="KEGG" id="chyd:H4K34_02060"/>
<dbReference type="Proteomes" id="UP000516305">
    <property type="component" value="Chromosome"/>
</dbReference>
<dbReference type="EMBL" id="CP060139">
    <property type="protein sequence ID" value="QNR24651.1"/>
    <property type="molecule type" value="Genomic_DNA"/>
</dbReference>
<name>A0A7H0VG03_9FLAO</name>
<dbReference type="RefSeq" id="WP_210759178.1">
    <property type="nucleotide sequence ID" value="NZ_CP060139.1"/>
</dbReference>
<organism evidence="2 3">
    <name type="scientific">Croceimicrobium hydrocarbonivorans</name>
    <dbReference type="NCBI Taxonomy" id="2761580"/>
    <lineage>
        <taxon>Bacteria</taxon>
        <taxon>Pseudomonadati</taxon>
        <taxon>Bacteroidota</taxon>
        <taxon>Flavobacteriia</taxon>
        <taxon>Flavobacteriales</taxon>
        <taxon>Owenweeksiaceae</taxon>
        <taxon>Croceimicrobium</taxon>
    </lineage>
</organism>
<keyword evidence="1" id="KW-0812">Transmembrane</keyword>
<feature type="transmembrane region" description="Helical" evidence="1">
    <location>
        <begin position="143"/>
        <end position="161"/>
    </location>
</feature>
<proteinExistence type="predicted"/>
<keyword evidence="1" id="KW-0472">Membrane</keyword>
<sequence length="228" mass="26305">MKLLFELVTLLLLFILFRGAIKRFLPKKTEMDRFSPESLKALRRFRGRYFQLLLLFIMIFGTGIFFLLVWINGSELMAPDSVAIYFPLKNSAFWQASILGGLLIGSLIAFRLNRKLQRDGLSFYLEELQELAQGYQSFGTFRYLQYGLGLLLFAVLSYSALSSGIALDKASVTIMEPFGHLDNHQFTEIKKLDTLDDIQLLLDEKDTINLSFYKIDTLRLNLFLEELN</sequence>
<feature type="transmembrane region" description="Helical" evidence="1">
    <location>
        <begin position="6"/>
        <end position="25"/>
    </location>
</feature>
<feature type="transmembrane region" description="Helical" evidence="1">
    <location>
        <begin position="49"/>
        <end position="71"/>
    </location>
</feature>
<gene>
    <name evidence="2" type="ORF">H4K34_02060</name>
</gene>
<keyword evidence="3" id="KW-1185">Reference proteome</keyword>
<keyword evidence="1" id="KW-1133">Transmembrane helix</keyword>
<dbReference type="AlphaFoldDB" id="A0A7H0VG03"/>
<evidence type="ECO:0000313" key="2">
    <source>
        <dbReference type="EMBL" id="QNR24651.1"/>
    </source>
</evidence>
<feature type="transmembrane region" description="Helical" evidence="1">
    <location>
        <begin position="91"/>
        <end position="110"/>
    </location>
</feature>
<evidence type="ECO:0000256" key="1">
    <source>
        <dbReference type="SAM" id="Phobius"/>
    </source>
</evidence>
<accession>A0A7H0VG03</accession>
<protein>
    <submittedName>
        <fullName evidence="2">Uncharacterized protein</fullName>
    </submittedName>
</protein>
<evidence type="ECO:0000313" key="3">
    <source>
        <dbReference type="Proteomes" id="UP000516305"/>
    </source>
</evidence>